<dbReference type="PANTHER" id="PTHR43272:SF32">
    <property type="entry name" value="AMP-DEPENDENT SYNTHETASE_LIGASE DOMAIN-CONTAINING PROTEIN"/>
    <property type="match status" value="1"/>
</dbReference>
<keyword evidence="3" id="KW-0443">Lipid metabolism</keyword>
<evidence type="ECO:0000313" key="5">
    <source>
        <dbReference type="EMBL" id="GAF92314.1"/>
    </source>
</evidence>
<dbReference type="InterPro" id="IPR042099">
    <property type="entry name" value="ANL_N_sf"/>
</dbReference>
<dbReference type="AlphaFoldDB" id="X0TGH4"/>
<dbReference type="GO" id="GO:0016020">
    <property type="term" value="C:membrane"/>
    <property type="evidence" value="ECO:0007669"/>
    <property type="project" value="TreeGrafter"/>
</dbReference>
<gene>
    <name evidence="5" type="ORF">S01H1_31684</name>
</gene>
<name>X0TGH4_9ZZZZ</name>
<dbReference type="PANTHER" id="PTHR43272">
    <property type="entry name" value="LONG-CHAIN-FATTY-ACID--COA LIGASE"/>
    <property type="match status" value="1"/>
</dbReference>
<evidence type="ECO:0000259" key="4">
    <source>
        <dbReference type="Pfam" id="PF00501"/>
    </source>
</evidence>
<comment type="caution">
    <text evidence="5">The sequence shown here is derived from an EMBL/GenBank/DDBJ whole genome shotgun (WGS) entry which is preliminary data.</text>
</comment>
<dbReference type="InterPro" id="IPR000873">
    <property type="entry name" value="AMP-dep_synth/lig_dom"/>
</dbReference>
<feature type="domain" description="AMP-dependent synthetase/ligase" evidence="4">
    <location>
        <begin position="31"/>
        <end position="255"/>
    </location>
</feature>
<accession>X0TGH4</accession>
<dbReference type="EMBL" id="BARS01019566">
    <property type="protein sequence ID" value="GAF92314.1"/>
    <property type="molecule type" value="Genomic_DNA"/>
</dbReference>
<evidence type="ECO:0000256" key="3">
    <source>
        <dbReference type="ARBA" id="ARBA00023098"/>
    </source>
</evidence>
<reference evidence="5" key="1">
    <citation type="journal article" date="2014" name="Front. Microbiol.">
        <title>High frequency of phylogenetically diverse reductive dehalogenase-homologous genes in deep subseafloor sedimentary metagenomes.</title>
        <authorList>
            <person name="Kawai M."/>
            <person name="Futagami T."/>
            <person name="Toyoda A."/>
            <person name="Takaki Y."/>
            <person name="Nishi S."/>
            <person name="Hori S."/>
            <person name="Arai W."/>
            <person name="Tsubouchi T."/>
            <person name="Morono Y."/>
            <person name="Uchiyama I."/>
            <person name="Ito T."/>
            <person name="Fujiyama A."/>
            <person name="Inagaki F."/>
            <person name="Takami H."/>
        </authorList>
    </citation>
    <scope>NUCLEOTIDE SEQUENCE</scope>
    <source>
        <strain evidence="5">Expedition CK06-06</strain>
    </source>
</reference>
<sequence>MEGHGEMTTGIEQVYREKGDTWPKILKYNYEKYGDNHRAMRYKHYGIWQPYTWKDYYLSVKHLALGLLSIGFEPGDKVLIIGDNAPQWYYAELAAQANHGASVGLYSDLIPLEIKYIAENSEARFAIVEDQEQVDKFLQIKDELPLLKKVIYWSYKGLAHYDDHILVGYMQVLQLGKKYEEEHPGLFEQNVETGKADDVCALVYTSGTTGAAPKGAVHTYRTMRTGADYHLHLDPWYENDNVVPYLPPAWMTEQWF</sequence>
<dbReference type="Gene3D" id="3.40.50.12780">
    <property type="entry name" value="N-terminal domain of ligase-like"/>
    <property type="match status" value="1"/>
</dbReference>
<protein>
    <recommendedName>
        <fullName evidence="4">AMP-dependent synthetase/ligase domain-containing protein</fullName>
    </recommendedName>
</protein>
<dbReference type="GO" id="GO:0005783">
    <property type="term" value="C:endoplasmic reticulum"/>
    <property type="evidence" value="ECO:0007669"/>
    <property type="project" value="TreeGrafter"/>
</dbReference>
<keyword evidence="1" id="KW-0436">Ligase</keyword>
<keyword evidence="2" id="KW-0276">Fatty acid metabolism</keyword>
<dbReference type="Pfam" id="PF00501">
    <property type="entry name" value="AMP-binding"/>
    <property type="match status" value="1"/>
</dbReference>
<proteinExistence type="predicted"/>
<dbReference type="SUPFAM" id="SSF56801">
    <property type="entry name" value="Acetyl-CoA synthetase-like"/>
    <property type="match status" value="1"/>
</dbReference>
<feature type="non-terminal residue" evidence="5">
    <location>
        <position position="256"/>
    </location>
</feature>
<evidence type="ECO:0000256" key="1">
    <source>
        <dbReference type="ARBA" id="ARBA00022598"/>
    </source>
</evidence>
<organism evidence="5">
    <name type="scientific">marine sediment metagenome</name>
    <dbReference type="NCBI Taxonomy" id="412755"/>
    <lineage>
        <taxon>unclassified sequences</taxon>
        <taxon>metagenomes</taxon>
        <taxon>ecological metagenomes</taxon>
    </lineage>
</organism>
<dbReference type="GO" id="GO:0004467">
    <property type="term" value="F:long-chain fatty acid-CoA ligase activity"/>
    <property type="evidence" value="ECO:0007669"/>
    <property type="project" value="TreeGrafter"/>
</dbReference>
<evidence type="ECO:0000256" key="2">
    <source>
        <dbReference type="ARBA" id="ARBA00022832"/>
    </source>
</evidence>